<name>A0ABU8NIY8_9SPHI</name>
<evidence type="ECO:0000313" key="1">
    <source>
        <dbReference type="EMBL" id="MEJ2901636.1"/>
    </source>
</evidence>
<accession>A0ABU8NIY8</accession>
<dbReference type="EMBL" id="JBBEUB010000001">
    <property type="protein sequence ID" value="MEJ2901636.1"/>
    <property type="molecule type" value="Genomic_DNA"/>
</dbReference>
<sequence>MKNYLLYLTVKVEVEIGLSNLSETITEFEQNTAYSFSDTETVRVTHTELLPTEIFNPKS</sequence>
<gene>
    <name evidence="1" type="ORF">WAE58_04345</name>
</gene>
<keyword evidence="2" id="KW-1185">Reference proteome</keyword>
<reference evidence="1 2" key="1">
    <citation type="submission" date="2024-03" db="EMBL/GenBank/DDBJ databases">
        <title>Sequence of Lycoming College Course Isolates.</title>
        <authorList>
            <person name="Plotts O."/>
            <person name="Newman J."/>
        </authorList>
    </citation>
    <scope>NUCLEOTIDE SEQUENCE [LARGE SCALE GENOMIC DNA]</scope>
    <source>
        <strain evidence="1 2">CJB-3</strain>
    </source>
</reference>
<protein>
    <submittedName>
        <fullName evidence="1">Uncharacterized protein</fullName>
    </submittedName>
</protein>
<dbReference type="Proteomes" id="UP001378956">
    <property type="component" value="Unassembled WGS sequence"/>
</dbReference>
<evidence type="ECO:0000313" key="2">
    <source>
        <dbReference type="Proteomes" id="UP001378956"/>
    </source>
</evidence>
<proteinExistence type="predicted"/>
<organism evidence="1 2">
    <name type="scientific">Pedobacter panaciterrae</name>
    <dbReference type="NCBI Taxonomy" id="363849"/>
    <lineage>
        <taxon>Bacteria</taxon>
        <taxon>Pseudomonadati</taxon>
        <taxon>Bacteroidota</taxon>
        <taxon>Sphingobacteriia</taxon>
        <taxon>Sphingobacteriales</taxon>
        <taxon>Sphingobacteriaceae</taxon>
        <taxon>Pedobacter</taxon>
    </lineage>
</organism>
<dbReference type="RefSeq" id="WP_337715403.1">
    <property type="nucleotide sequence ID" value="NZ_JBBEUB010000001.1"/>
</dbReference>
<comment type="caution">
    <text evidence="1">The sequence shown here is derived from an EMBL/GenBank/DDBJ whole genome shotgun (WGS) entry which is preliminary data.</text>
</comment>